<name>A0A9P0IXN3_9DIPT</name>
<evidence type="ECO:0000256" key="1">
    <source>
        <dbReference type="SAM" id="SignalP"/>
    </source>
</evidence>
<feature type="chain" id="PRO_5040483176" evidence="1">
    <location>
        <begin position="20"/>
        <end position="161"/>
    </location>
</feature>
<dbReference type="AlphaFoldDB" id="A0A9P0IXN3"/>
<keyword evidence="1" id="KW-0732">Signal</keyword>
<evidence type="ECO:0000313" key="3">
    <source>
        <dbReference type="Proteomes" id="UP001153620"/>
    </source>
</evidence>
<proteinExistence type="predicted"/>
<keyword evidence="3" id="KW-1185">Reference proteome</keyword>
<reference evidence="2" key="2">
    <citation type="submission" date="2022-10" db="EMBL/GenBank/DDBJ databases">
        <authorList>
            <consortium name="ENA_rothamsted_submissions"/>
            <consortium name="culmorum"/>
            <person name="King R."/>
        </authorList>
    </citation>
    <scope>NUCLEOTIDE SEQUENCE</scope>
</reference>
<feature type="signal peptide" evidence="1">
    <location>
        <begin position="1"/>
        <end position="19"/>
    </location>
</feature>
<dbReference type="EMBL" id="OU895878">
    <property type="protein sequence ID" value="CAH1721173.1"/>
    <property type="molecule type" value="Genomic_DNA"/>
</dbReference>
<sequence>MKLFVFKFLILNFFAIAQGQPEDCSYYIESWNTGLKYYEDTTNANACAVVKYSEEAVNSIKESNAPNKQEIIMQILDRMNESHSYGNIRIFHEFVTAIREALNRKIDRSELQEAIKENKPIGKFPMTCIENFGEAHRIFIEPNRKITAAYQRLTSLGLDKL</sequence>
<protein>
    <submittedName>
        <fullName evidence="2">Uncharacterized protein</fullName>
    </submittedName>
</protein>
<dbReference type="Proteomes" id="UP001153620">
    <property type="component" value="Chromosome 2"/>
</dbReference>
<evidence type="ECO:0000313" key="2">
    <source>
        <dbReference type="EMBL" id="CAH1721173.1"/>
    </source>
</evidence>
<reference evidence="2" key="1">
    <citation type="submission" date="2022-01" db="EMBL/GenBank/DDBJ databases">
        <authorList>
            <person name="King R."/>
        </authorList>
    </citation>
    <scope>NUCLEOTIDE SEQUENCE</scope>
</reference>
<accession>A0A9P0IXN3</accession>
<organism evidence="2 3">
    <name type="scientific">Chironomus riparius</name>
    <dbReference type="NCBI Taxonomy" id="315576"/>
    <lineage>
        <taxon>Eukaryota</taxon>
        <taxon>Metazoa</taxon>
        <taxon>Ecdysozoa</taxon>
        <taxon>Arthropoda</taxon>
        <taxon>Hexapoda</taxon>
        <taxon>Insecta</taxon>
        <taxon>Pterygota</taxon>
        <taxon>Neoptera</taxon>
        <taxon>Endopterygota</taxon>
        <taxon>Diptera</taxon>
        <taxon>Nematocera</taxon>
        <taxon>Chironomoidea</taxon>
        <taxon>Chironomidae</taxon>
        <taxon>Chironominae</taxon>
        <taxon>Chironomus</taxon>
    </lineage>
</organism>
<gene>
    <name evidence="2" type="ORF">CHIRRI_LOCUS7834</name>
</gene>